<reference evidence="15 16" key="1">
    <citation type="submission" date="2018-02" db="EMBL/GenBank/DDBJ databases">
        <title>novel marine gammaproteobacteria from coastal saline agro ecosystem.</title>
        <authorList>
            <person name="Krishnan R."/>
            <person name="Ramesh Kumar N."/>
        </authorList>
    </citation>
    <scope>NUCLEOTIDE SEQUENCE [LARGE SCALE GENOMIC DNA]</scope>
    <source>
        <strain evidence="15 16">228</strain>
    </source>
</reference>
<evidence type="ECO:0000256" key="3">
    <source>
        <dbReference type="ARBA" id="ARBA00012438"/>
    </source>
</evidence>
<dbReference type="PROSITE" id="PS50885">
    <property type="entry name" value="HAMP"/>
    <property type="match status" value="1"/>
</dbReference>
<dbReference type="PANTHER" id="PTHR45436:SF14">
    <property type="entry name" value="SENSOR PROTEIN QSEC"/>
    <property type="match status" value="1"/>
</dbReference>
<dbReference type="OrthoDB" id="5297838at2"/>
<dbReference type="InterPro" id="IPR003594">
    <property type="entry name" value="HATPase_dom"/>
</dbReference>
<dbReference type="Pfam" id="PF02518">
    <property type="entry name" value="HATPase_c"/>
    <property type="match status" value="1"/>
</dbReference>
<evidence type="ECO:0000256" key="5">
    <source>
        <dbReference type="ARBA" id="ARBA00022679"/>
    </source>
</evidence>
<dbReference type="InterPro" id="IPR003661">
    <property type="entry name" value="HisK_dim/P_dom"/>
</dbReference>
<evidence type="ECO:0000256" key="6">
    <source>
        <dbReference type="ARBA" id="ARBA00022692"/>
    </source>
</evidence>
<evidence type="ECO:0000256" key="9">
    <source>
        <dbReference type="ARBA" id="ARBA00022840"/>
    </source>
</evidence>
<dbReference type="EC" id="2.7.13.3" evidence="3"/>
<dbReference type="SMART" id="SM00387">
    <property type="entry name" value="HATPase_c"/>
    <property type="match status" value="1"/>
</dbReference>
<keyword evidence="9" id="KW-0067">ATP-binding</keyword>
<dbReference type="Gene3D" id="6.10.340.10">
    <property type="match status" value="1"/>
</dbReference>
<keyword evidence="7" id="KW-0547">Nucleotide-binding</keyword>
<evidence type="ECO:0000256" key="1">
    <source>
        <dbReference type="ARBA" id="ARBA00000085"/>
    </source>
</evidence>
<dbReference type="InterPro" id="IPR036890">
    <property type="entry name" value="HATPase_C_sf"/>
</dbReference>
<dbReference type="InterPro" id="IPR036097">
    <property type="entry name" value="HisK_dim/P_sf"/>
</dbReference>
<evidence type="ECO:0000256" key="8">
    <source>
        <dbReference type="ARBA" id="ARBA00022777"/>
    </source>
</evidence>
<dbReference type="GO" id="GO:0000155">
    <property type="term" value="F:phosphorelay sensor kinase activity"/>
    <property type="evidence" value="ECO:0007669"/>
    <property type="project" value="InterPro"/>
</dbReference>
<proteinExistence type="predicted"/>
<evidence type="ECO:0000259" key="14">
    <source>
        <dbReference type="PROSITE" id="PS50885"/>
    </source>
</evidence>
<dbReference type="Pfam" id="PF00512">
    <property type="entry name" value="HisKA"/>
    <property type="match status" value="1"/>
</dbReference>
<evidence type="ECO:0000256" key="2">
    <source>
        <dbReference type="ARBA" id="ARBA00004141"/>
    </source>
</evidence>
<dbReference type="CDD" id="cd00082">
    <property type="entry name" value="HisKA"/>
    <property type="match status" value="1"/>
</dbReference>
<evidence type="ECO:0000313" key="16">
    <source>
        <dbReference type="Proteomes" id="UP000238196"/>
    </source>
</evidence>
<dbReference type="InterPro" id="IPR050428">
    <property type="entry name" value="TCS_sensor_his_kinase"/>
</dbReference>
<evidence type="ECO:0000313" key="15">
    <source>
        <dbReference type="EMBL" id="PPC78255.1"/>
    </source>
</evidence>
<dbReference type="Gene3D" id="1.10.287.130">
    <property type="match status" value="1"/>
</dbReference>
<comment type="catalytic activity">
    <reaction evidence="1">
        <text>ATP + protein L-histidine = ADP + protein N-phospho-L-histidine.</text>
        <dbReference type="EC" id="2.7.13.3"/>
    </reaction>
</comment>
<evidence type="ECO:0000256" key="11">
    <source>
        <dbReference type="ARBA" id="ARBA00023012"/>
    </source>
</evidence>
<keyword evidence="6 12" id="KW-0812">Transmembrane</keyword>
<dbReference type="Pfam" id="PF00672">
    <property type="entry name" value="HAMP"/>
    <property type="match status" value="1"/>
</dbReference>
<keyword evidence="12" id="KW-0472">Membrane</keyword>
<dbReference type="AlphaFoldDB" id="A0A2S5KUB2"/>
<protein>
    <recommendedName>
        <fullName evidence="3">histidine kinase</fullName>
        <ecNumber evidence="3">2.7.13.3</ecNumber>
    </recommendedName>
</protein>
<dbReference type="SMART" id="SM00388">
    <property type="entry name" value="HisKA"/>
    <property type="match status" value="1"/>
</dbReference>
<dbReference type="InterPro" id="IPR005467">
    <property type="entry name" value="His_kinase_dom"/>
</dbReference>
<feature type="domain" description="HAMP" evidence="14">
    <location>
        <begin position="182"/>
        <end position="234"/>
    </location>
</feature>
<keyword evidence="8" id="KW-0418">Kinase</keyword>
<comment type="subcellular location">
    <subcellularLocation>
        <location evidence="2">Membrane</location>
        <topology evidence="2">Multi-pass membrane protein</topology>
    </subcellularLocation>
</comment>
<accession>A0A2S5KUB2</accession>
<keyword evidence="11" id="KW-0902">Two-component regulatory system</keyword>
<dbReference type="GO" id="GO:0005886">
    <property type="term" value="C:plasma membrane"/>
    <property type="evidence" value="ECO:0007669"/>
    <property type="project" value="TreeGrafter"/>
</dbReference>
<keyword evidence="10 12" id="KW-1133">Transmembrane helix</keyword>
<evidence type="ECO:0000256" key="7">
    <source>
        <dbReference type="ARBA" id="ARBA00022741"/>
    </source>
</evidence>
<evidence type="ECO:0000259" key="13">
    <source>
        <dbReference type="PROSITE" id="PS50109"/>
    </source>
</evidence>
<evidence type="ECO:0000256" key="12">
    <source>
        <dbReference type="SAM" id="Phobius"/>
    </source>
</evidence>
<dbReference type="SUPFAM" id="SSF47384">
    <property type="entry name" value="Homodimeric domain of signal transducing histidine kinase"/>
    <property type="match status" value="1"/>
</dbReference>
<feature type="domain" description="Histidine kinase" evidence="13">
    <location>
        <begin position="242"/>
        <end position="446"/>
    </location>
</feature>
<evidence type="ECO:0000256" key="4">
    <source>
        <dbReference type="ARBA" id="ARBA00022553"/>
    </source>
</evidence>
<dbReference type="InterPro" id="IPR003660">
    <property type="entry name" value="HAMP_dom"/>
</dbReference>
<dbReference type="Proteomes" id="UP000238196">
    <property type="component" value="Unassembled WGS sequence"/>
</dbReference>
<dbReference type="PROSITE" id="PS50109">
    <property type="entry name" value="HIS_KIN"/>
    <property type="match status" value="1"/>
</dbReference>
<dbReference type="GO" id="GO:0005524">
    <property type="term" value="F:ATP binding"/>
    <property type="evidence" value="ECO:0007669"/>
    <property type="project" value="UniProtKB-KW"/>
</dbReference>
<keyword evidence="5" id="KW-0808">Transferase</keyword>
<dbReference type="SMART" id="SM00304">
    <property type="entry name" value="HAMP"/>
    <property type="match status" value="1"/>
</dbReference>
<feature type="transmembrane region" description="Helical" evidence="12">
    <location>
        <begin position="163"/>
        <end position="185"/>
    </location>
</feature>
<sequence>MSLRRILLVTVLSLVAIGQITSFVWIYSEGQEEMEEVLDSDLLSQAGWTSLWLKNLPAEDTEKIAKNLTERQFEGLPADWVMDQGYHLVSSRLQLWDAKLQRWWPEDLPQDPIEKAGFGWHDYGGLRWRTFDLVLEDVPIRARLWQSLDVRDVALEETLEAMLVPNLTVLVLLLFILGIVIHRGLSPLAMLAQRMSRRTADDLDTIPTLSRTQEIQQLTQSLNDWILRLNDTLQRERGFASDVAHELRSPLAALQLQLDEFSADQPGISQARNSVRRLARVVDQLLSLARLEHRLATLRMQPVALDALLEDLLGEMADQVLAKGKEIELIGQAGEVQSEPILLSVVLRNLLENASKYSDAGSLIEVELRESDSEVRCLVRDRGAGIPAARRSEVQQRFVRLDTGRDGAGLGLAIVGRICDALHIDWQLQDRDDGQSGLQVCLRWPR</sequence>
<evidence type="ECO:0000256" key="10">
    <source>
        <dbReference type="ARBA" id="ARBA00022989"/>
    </source>
</evidence>
<dbReference type="SUPFAM" id="SSF55874">
    <property type="entry name" value="ATPase domain of HSP90 chaperone/DNA topoisomerase II/histidine kinase"/>
    <property type="match status" value="1"/>
</dbReference>
<keyword evidence="4" id="KW-0597">Phosphoprotein</keyword>
<dbReference type="PANTHER" id="PTHR45436">
    <property type="entry name" value="SENSOR HISTIDINE KINASE YKOH"/>
    <property type="match status" value="1"/>
</dbReference>
<dbReference type="Gene3D" id="3.30.565.10">
    <property type="entry name" value="Histidine kinase-like ATPase, C-terminal domain"/>
    <property type="match status" value="1"/>
</dbReference>
<organism evidence="15 16">
    <name type="scientific">Proteobacteria bacterium 228</name>
    <dbReference type="NCBI Taxonomy" id="2083153"/>
    <lineage>
        <taxon>Bacteria</taxon>
        <taxon>Pseudomonadati</taxon>
        <taxon>Pseudomonadota</taxon>
    </lineage>
</organism>
<dbReference type="EMBL" id="PRLP01000017">
    <property type="protein sequence ID" value="PPC78255.1"/>
    <property type="molecule type" value="Genomic_DNA"/>
</dbReference>
<gene>
    <name evidence="15" type="ORF">C4K68_06375</name>
</gene>
<comment type="caution">
    <text evidence="15">The sequence shown here is derived from an EMBL/GenBank/DDBJ whole genome shotgun (WGS) entry which is preliminary data.</text>
</comment>
<name>A0A2S5KUB2_9PROT</name>